<protein>
    <recommendedName>
        <fullName evidence="11">RecBCD enzyme subunit RecD</fullName>
        <ecNumber evidence="11">5.6.2.3</ecNumber>
    </recommendedName>
    <alternativeName>
        <fullName evidence="11">DNA 5'-3' helicase subunit RecD</fullName>
    </alternativeName>
    <alternativeName>
        <fullName evidence="11">Exonuclease V subunit RecD</fullName>
        <shortName evidence="11">ExoV subunit RecD</shortName>
    </alternativeName>
    <alternativeName>
        <fullName evidence="11">Helicase/nuclease RecBCD subunit RecD</fullName>
    </alternativeName>
</protein>
<evidence type="ECO:0000259" key="13">
    <source>
        <dbReference type="Pfam" id="PF21185"/>
    </source>
</evidence>
<dbReference type="InterPro" id="IPR006344">
    <property type="entry name" value="RecD"/>
</dbReference>
<accession>A0A0N9NGT6</accession>
<dbReference type="RefSeq" id="WP_062392957.1">
    <property type="nucleotide sequence ID" value="NZ_CP011853.1"/>
</dbReference>
<feature type="domain" description="UvrD-like helicase C-terminal" evidence="12">
    <location>
        <begin position="548"/>
        <end position="596"/>
    </location>
</feature>
<keyword evidence="3 11" id="KW-0227">DNA damage</keyword>
<dbReference type="SUPFAM" id="SSF52540">
    <property type="entry name" value="P-loop containing nucleoside triphosphate hydrolases"/>
    <property type="match status" value="1"/>
</dbReference>
<dbReference type="GO" id="GO:0009338">
    <property type="term" value="C:exodeoxyribonuclease V complex"/>
    <property type="evidence" value="ECO:0007669"/>
    <property type="project" value="InterPro"/>
</dbReference>
<evidence type="ECO:0000256" key="6">
    <source>
        <dbReference type="ARBA" id="ARBA00022839"/>
    </source>
</evidence>
<sequence>MTATDDRGAQRVARGDDRLTPFNRAGVLNAADVHVARRVAALSGAPVDDDVLLATALAVRAVRTGSTCVELDSIAEIAPVVADAEPLQWPDPTALRDAVASSHLVLGCPSGPLRPLALADSDDGPLLYLRKYFRQEQSIRTILDARAAGRPEVDAQILAAALDTAFGDGDTGGYDRQRAAAALAATSWTTVLAGGPGTGKTYTVARILAVMEALFDGDLRIGLCAPTGRAAAQLQTAIGEYRREHQTLRSEPAAVTVHRLLGSRPDGTFLRGSANRLPFDVVVVDETSMLPVTMMCRLLESLRSDTRLILVGDPHQLVSVEAGAVLADLVDRDPSTGASAELPQAFADVTDLPTADFDVAEQASLARGVITLRRGHRYGDRIGEIAEAVNTGDADRVLELIGHGPDTTHPVRLIDLDDADAVRGEAVGWAGALRSAALAGDARAAVTALRGHRVLCAHRDGPYGVGGWSRTVTGWITDDLGGPPAGVGWYAGEPLLVTANDRAQGVYNGDSGVVIVDPEGDGTSLAAVFERGHEIKKLHPSQLADAVPVYAMTIHRSQGSQFATVTVVLPPPDAELLTRELLYTAITRAEREVTIIGTPDALRAAVARRVARASGLRTNLVEVGPR</sequence>
<reference evidence="14 15" key="2">
    <citation type="journal article" date="2017" name="Int. J. Syst. Evol. Microbiol.">
        <title>Gordonia phthalatica sp. nov., a di-n-butyl phthalate-degrading bacterium isolated from activated sludge.</title>
        <authorList>
            <person name="Jin D."/>
            <person name="Kong X."/>
            <person name="Jia M."/>
            <person name="Yu X."/>
            <person name="Wang X."/>
            <person name="Zhuang X."/>
            <person name="Deng Y."/>
            <person name="Bai Z."/>
        </authorList>
    </citation>
    <scope>NUCLEOTIDE SEQUENCE [LARGE SCALE GENOMIC DNA]</scope>
    <source>
        <strain evidence="14 15">QH-11</strain>
    </source>
</reference>
<keyword evidence="9 11" id="KW-0234">DNA repair</keyword>
<dbReference type="AlphaFoldDB" id="A0A0N9NGT6"/>
<dbReference type="InterPro" id="IPR050534">
    <property type="entry name" value="Coronavir_polyprotein_1ab"/>
</dbReference>
<dbReference type="KEGG" id="goq:ACH46_11170"/>
<dbReference type="STRING" id="1136941.ACH46_11170"/>
<keyword evidence="4 11" id="KW-0378">Hydrolase</keyword>
<dbReference type="GO" id="GO:0008854">
    <property type="term" value="F:exodeoxyribonuclease V activity"/>
    <property type="evidence" value="ECO:0007669"/>
    <property type="project" value="InterPro"/>
</dbReference>
<keyword evidence="6 11" id="KW-0269">Exonuclease</keyword>
<evidence type="ECO:0000256" key="3">
    <source>
        <dbReference type="ARBA" id="ARBA00022763"/>
    </source>
</evidence>
<dbReference type="Pfam" id="PF13245">
    <property type="entry name" value="AAA_19"/>
    <property type="match status" value="1"/>
</dbReference>
<dbReference type="Gene3D" id="1.10.10.1020">
    <property type="entry name" value="RecBCD complex, subunit RecD, N-terminal domain"/>
    <property type="match status" value="1"/>
</dbReference>
<evidence type="ECO:0000259" key="12">
    <source>
        <dbReference type="Pfam" id="PF13538"/>
    </source>
</evidence>
<dbReference type="GO" id="GO:0000724">
    <property type="term" value="P:double-strand break repair via homologous recombination"/>
    <property type="evidence" value="ECO:0007669"/>
    <property type="project" value="UniProtKB-UniRule"/>
</dbReference>
<evidence type="ECO:0000256" key="9">
    <source>
        <dbReference type="ARBA" id="ARBA00023204"/>
    </source>
</evidence>
<dbReference type="GO" id="GO:0005524">
    <property type="term" value="F:ATP binding"/>
    <property type="evidence" value="ECO:0007669"/>
    <property type="project" value="UniProtKB-UniRule"/>
</dbReference>
<name>A0A0N9NGT6_9ACTN</name>
<dbReference type="Proteomes" id="UP000063789">
    <property type="component" value="Chromosome"/>
</dbReference>
<dbReference type="Pfam" id="PF13538">
    <property type="entry name" value="UvrD_C_2"/>
    <property type="match status" value="1"/>
</dbReference>
<dbReference type="GO" id="GO:0003677">
    <property type="term" value="F:DNA binding"/>
    <property type="evidence" value="ECO:0007669"/>
    <property type="project" value="UniProtKB-UniRule"/>
</dbReference>
<evidence type="ECO:0000256" key="5">
    <source>
        <dbReference type="ARBA" id="ARBA00022806"/>
    </source>
</evidence>
<proteinExistence type="inferred from homology"/>
<dbReference type="PANTHER" id="PTHR43788">
    <property type="entry name" value="DNA2/NAM7 HELICASE FAMILY MEMBER"/>
    <property type="match status" value="1"/>
</dbReference>
<dbReference type="CDD" id="cd17933">
    <property type="entry name" value="DEXSc_RecD-like"/>
    <property type="match status" value="1"/>
</dbReference>
<comment type="similarity">
    <text evidence="11">Belongs to the RecD family.</text>
</comment>
<dbReference type="Pfam" id="PF21185">
    <property type="entry name" value="RecD_N"/>
    <property type="match status" value="1"/>
</dbReference>
<comment type="function">
    <text evidence="11">A helicase/nuclease that prepares dsDNA breaks (DSB) for recombinational DNA repair. Binds to DSBs and unwinds DNA via a highly rapid and processive ATP-dependent bidirectional helicase activity. Unwinds dsDNA until it encounters a Chi (crossover hotspot instigator) sequence from the 3' direction. Cuts ssDNA a few nucleotides 3' to the Chi site. The properties and activities of the enzyme are changed at Chi. The Chi-altered holoenzyme produces a long 3'-ssDNA overhang and facilitates RecA-binding to the ssDNA for homologous DNA recombination and repair. Holoenzyme degrades any linearized DNA that is unable to undergo homologous recombination. In the holoenzyme this subunit has ssDNA-dependent ATPase and 5'-3' helicase activity. When added to pre-assembled RecBC greatly stimulates nuclease activity and augments holoenzyme processivity. Negatively regulates the RecA-loading ability of RecBCD.</text>
</comment>
<evidence type="ECO:0000256" key="2">
    <source>
        <dbReference type="ARBA" id="ARBA00022741"/>
    </source>
</evidence>
<dbReference type="NCBIfam" id="TIGR01447">
    <property type="entry name" value="recD"/>
    <property type="match status" value="1"/>
</dbReference>
<evidence type="ECO:0000256" key="10">
    <source>
        <dbReference type="ARBA" id="ARBA00023235"/>
    </source>
</evidence>
<feature type="binding site" evidence="11">
    <location>
        <begin position="194"/>
        <end position="201"/>
    </location>
    <ligand>
        <name>ATP</name>
        <dbReference type="ChEBI" id="CHEBI:30616"/>
    </ligand>
</feature>
<dbReference type="PANTHER" id="PTHR43788:SF6">
    <property type="entry name" value="DNA HELICASE B"/>
    <property type="match status" value="1"/>
</dbReference>
<dbReference type="CDD" id="cd18809">
    <property type="entry name" value="SF1_C_RecD"/>
    <property type="match status" value="1"/>
</dbReference>
<dbReference type="InterPro" id="IPR049550">
    <property type="entry name" value="RecD_N"/>
</dbReference>
<dbReference type="HAMAP" id="MF_01487">
    <property type="entry name" value="RecD"/>
    <property type="match status" value="1"/>
</dbReference>
<keyword evidence="5 11" id="KW-0347">Helicase</keyword>
<feature type="domain" description="RecBCD enzyme subunit RecD N-terminal" evidence="13">
    <location>
        <begin position="25"/>
        <end position="119"/>
    </location>
</feature>
<comment type="catalytic activity">
    <reaction evidence="11">
        <text>ATP + H2O = ADP + phosphate + H(+)</text>
        <dbReference type="Rhea" id="RHEA:13065"/>
        <dbReference type="ChEBI" id="CHEBI:15377"/>
        <dbReference type="ChEBI" id="CHEBI:15378"/>
        <dbReference type="ChEBI" id="CHEBI:30616"/>
        <dbReference type="ChEBI" id="CHEBI:43474"/>
        <dbReference type="ChEBI" id="CHEBI:456216"/>
        <dbReference type="EC" id="5.6.2.3"/>
    </reaction>
</comment>
<keyword evidence="2 11" id="KW-0547">Nucleotide-binding</keyword>
<dbReference type="EMBL" id="CP011853">
    <property type="protein sequence ID" value="ALG84953.1"/>
    <property type="molecule type" value="Genomic_DNA"/>
</dbReference>
<gene>
    <name evidence="11" type="primary">recD</name>
    <name evidence="14" type="ORF">ACH46_11170</name>
</gene>
<keyword evidence="15" id="KW-1185">Reference proteome</keyword>
<dbReference type="GO" id="GO:0017116">
    <property type="term" value="F:single-stranded DNA helicase activity"/>
    <property type="evidence" value="ECO:0007669"/>
    <property type="project" value="TreeGrafter"/>
</dbReference>
<dbReference type="Gene3D" id="3.40.50.300">
    <property type="entry name" value="P-loop containing nucleotide triphosphate hydrolases"/>
    <property type="match status" value="3"/>
</dbReference>
<keyword evidence="8 11" id="KW-0238">DNA-binding</keyword>
<evidence type="ECO:0000256" key="4">
    <source>
        <dbReference type="ARBA" id="ARBA00022801"/>
    </source>
</evidence>
<dbReference type="InterPro" id="IPR027785">
    <property type="entry name" value="UvrD-like_helicase_C"/>
</dbReference>
<comment type="subunit">
    <text evidence="11">Heterotrimer of RecB, RecC and RecD. All subunits contribute to DNA-binding.</text>
</comment>
<reference evidence="15" key="1">
    <citation type="submission" date="2015-06" db="EMBL/GenBank/DDBJ databases">
        <title>Complete genome sequence and metabolic analysis of phthalate degradation pathway in Gordonia sp. QH-11.</title>
        <authorList>
            <person name="Jin D."/>
            <person name="Kong X."/>
            <person name="Bai Z."/>
        </authorList>
    </citation>
    <scope>NUCLEOTIDE SEQUENCE [LARGE SCALE GENOMIC DNA]</scope>
    <source>
        <strain evidence="15">QH-11</strain>
    </source>
</reference>
<evidence type="ECO:0000313" key="14">
    <source>
        <dbReference type="EMBL" id="ALG84953.1"/>
    </source>
</evidence>
<evidence type="ECO:0000256" key="1">
    <source>
        <dbReference type="ARBA" id="ARBA00022722"/>
    </source>
</evidence>
<keyword evidence="1 11" id="KW-0540">Nuclease</keyword>
<dbReference type="InterPro" id="IPR041851">
    <property type="entry name" value="RecD_N_sf"/>
</dbReference>
<dbReference type="PATRIC" id="fig|1136941.3.peg.2280"/>
<keyword evidence="7 11" id="KW-0067">ATP-binding</keyword>
<dbReference type="InterPro" id="IPR027417">
    <property type="entry name" value="P-loop_NTPase"/>
</dbReference>
<organism evidence="14 15">
    <name type="scientific">Gordonia phthalatica</name>
    <dbReference type="NCBI Taxonomy" id="1136941"/>
    <lineage>
        <taxon>Bacteria</taxon>
        <taxon>Bacillati</taxon>
        <taxon>Actinomycetota</taxon>
        <taxon>Actinomycetes</taxon>
        <taxon>Mycobacteriales</taxon>
        <taxon>Gordoniaceae</taxon>
        <taxon>Gordonia</taxon>
    </lineage>
</organism>
<evidence type="ECO:0000313" key="15">
    <source>
        <dbReference type="Proteomes" id="UP000063789"/>
    </source>
</evidence>
<dbReference type="OrthoDB" id="9763659at2"/>
<comment type="miscellaneous">
    <text evidence="11">In the RecBCD complex, RecB has a slow 3'-5' helicase, an exonuclease activity and loads RecA onto ssDNA, RecD has a fast 5'-3' helicase activity, while RecC stimulates the ATPase and processivity of the RecB helicase and contributes to recognition of the Chi site.</text>
</comment>
<dbReference type="GO" id="GO:0043139">
    <property type="term" value="F:5'-3' DNA helicase activity"/>
    <property type="evidence" value="ECO:0007669"/>
    <property type="project" value="UniProtKB-UniRule"/>
</dbReference>
<dbReference type="EC" id="5.6.2.3" evidence="11"/>
<evidence type="ECO:0000256" key="7">
    <source>
        <dbReference type="ARBA" id="ARBA00022840"/>
    </source>
</evidence>
<evidence type="ECO:0000256" key="8">
    <source>
        <dbReference type="ARBA" id="ARBA00023125"/>
    </source>
</evidence>
<keyword evidence="10 11" id="KW-0413">Isomerase</keyword>
<dbReference type="GO" id="GO:0016887">
    <property type="term" value="F:ATP hydrolysis activity"/>
    <property type="evidence" value="ECO:0007669"/>
    <property type="project" value="RHEA"/>
</dbReference>
<evidence type="ECO:0000256" key="11">
    <source>
        <dbReference type="HAMAP-Rule" id="MF_01487"/>
    </source>
</evidence>